<accession>A0A7H9AL92</accession>
<dbReference type="AlphaFoldDB" id="A0A7H9AL92"/>
<protein>
    <submittedName>
        <fullName evidence="2">Alpha/beta hydrolase</fullName>
    </submittedName>
</protein>
<keyword evidence="2" id="KW-0378">Hydrolase</keyword>
<dbReference type="GO" id="GO:0052689">
    <property type="term" value="F:carboxylic ester hydrolase activity"/>
    <property type="evidence" value="ECO:0007669"/>
    <property type="project" value="TreeGrafter"/>
</dbReference>
<dbReference type="EMBL" id="CP058595">
    <property type="protein sequence ID" value="QLG44219.1"/>
    <property type="molecule type" value="Genomic_DNA"/>
</dbReference>
<dbReference type="InterPro" id="IPR029058">
    <property type="entry name" value="AB_hydrolase_fold"/>
</dbReference>
<dbReference type="SUPFAM" id="SSF53474">
    <property type="entry name" value="alpha/beta-Hydrolases"/>
    <property type="match status" value="1"/>
</dbReference>
<organism evidence="2 3">
    <name type="scientific">Costertonia aggregata</name>
    <dbReference type="NCBI Taxonomy" id="343403"/>
    <lineage>
        <taxon>Bacteria</taxon>
        <taxon>Pseudomonadati</taxon>
        <taxon>Bacteroidota</taxon>
        <taxon>Flavobacteriia</taxon>
        <taxon>Flavobacteriales</taxon>
        <taxon>Flavobacteriaceae</taxon>
        <taxon>Costertonia</taxon>
    </lineage>
</organism>
<evidence type="ECO:0000313" key="3">
    <source>
        <dbReference type="Proteomes" id="UP000509302"/>
    </source>
</evidence>
<dbReference type="Pfam" id="PF12146">
    <property type="entry name" value="Hydrolase_4"/>
    <property type="match status" value="1"/>
</dbReference>
<dbReference type="InterPro" id="IPR022742">
    <property type="entry name" value="Hydrolase_4"/>
</dbReference>
<dbReference type="PANTHER" id="PTHR43265:SF1">
    <property type="entry name" value="ESTERASE ESTD"/>
    <property type="match status" value="1"/>
</dbReference>
<dbReference type="PANTHER" id="PTHR43265">
    <property type="entry name" value="ESTERASE ESTD"/>
    <property type="match status" value="1"/>
</dbReference>
<dbReference type="KEGG" id="cagg:HYG79_02260"/>
<gene>
    <name evidence="2" type="ORF">HYG79_02260</name>
</gene>
<keyword evidence="3" id="KW-1185">Reference proteome</keyword>
<proteinExistence type="predicted"/>
<name>A0A7H9AL92_9FLAO</name>
<dbReference type="Proteomes" id="UP000509302">
    <property type="component" value="Chromosome"/>
</dbReference>
<evidence type="ECO:0000259" key="1">
    <source>
        <dbReference type="Pfam" id="PF12146"/>
    </source>
</evidence>
<feature type="domain" description="Serine aminopeptidase S33" evidence="1">
    <location>
        <begin position="79"/>
        <end position="274"/>
    </location>
</feature>
<dbReference type="Gene3D" id="3.40.50.1820">
    <property type="entry name" value="alpha/beta hydrolase"/>
    <property type="match status" value="1"/>
</dbReference>
<evidence type="ECO:0000313" key="2">
    <source>
        <dbReference type="EMBL" id="QLG44219.1"/>
    </source>
</evidence>
<reference evidence="2 3" key="1">
    <citation type="journal article" date="2006" name="Int. J. Syst. Evol. Microbiol.">
        <title>Costertonia aggregata gen. nov., sp. nov., a mesophilic marine bacterium of the family Flavobacteriaceae, isolated from a mature biofilm.</title>
        <authorList>
            <person name="Kwon K.K."/>
            <person name="Lee Y.K."/>
            <person name="Lee H.K."/>
        </authorList>
    </citation>
    <scope>NUCLEOTIDE SEQUENCE [LARGE SCALE GENOMIC DNA]</scope>
    <source>
        <strain evidence="2 3">KCCM 42265</strain>
    </source>
</reference>
<sequence>MKNLLLVFLIMPFTLVIGQNIISEEIQLKNGGIHLPGTLSYPDSEEKVPLVIFVHGSGNIDRNGNQAGTPVKADYIKILADSLNQEGIAFYRYDKRTATPSNLNKLESITLSDFVLDAKMAIDFFSNDGRFNSIVLIGHSQGSLVAMLSVTDAVDGFISLGGPSQSIDKVFIAQLSKQNKAFESVVRQHLEELATTDTIQKVNPFLTSIFAPKNQKFIADWMKYHPKKEIEKLTLPILIINGDVDLQVTVEDAENLHKANANSRLQIIPKMNHVLKIVNSMEENIRAYSDKSVPLSTELISTITDFIKKTN</sequence>
<dbReference type="InterPro" id="IPR053145">
    <property type="entry name" value="AB_hydrolase_Est10"/>
</dbReference>
<dbReference type="RefSeq" id="WP_179240554.1">
    <property type="nucleotide sequence ID" value="NZ_CP058595.1"/>
</dbReference>